<proteinExistence type="predicted"/>
<accession>A0A8S5UZY9</accession>
<name>A0A8S5UZY9_9CAUD</name>
<sequence>MGNEKRIIAVKGLREKPNGAAPVENTGCGPIFIFRREGVRT</sequence>
<dbReference type="EMBL" id="BK016176">
    <property type="protein sequence ID" value="DAG00057.1"/>
    <property type="molecule type" value="Genomic_DNA"/>
</dbReference>
<evidence type="ECO:0000313" key="1">
    <source>
        <dbReference type="EMBL" id="DAG00057.1"/>
    </source>
</evidence>
<protein>
    <submittedName>
        <fullName evidence="1">Uncharacterized protein</fullName>
    </submittedName>
</protein>
<reference evidence="1" key="1">
    <citation type="journal article" date="2021" name="Proc. Natl. Acad. Sci. U.S.A.">
        <title>A Catalog of Tens of Thousands of Viruses from Human Metagenomes Reveals Hidden Associations with Chronic Diseases.</title>
        <authorList>
            <person name="Tisza M.J."/>
            <person name="Buck C.B."/>
        </authorList>
    </citation>
    <scope>NUCLEOTIDE SEQUENCE</scope>
    <source>
        <strain evidence="1">CtBeL15</strain>
    </source>
</reference>
<organism evidence="1">
    <name type="scientific">Siphoviridae sp. ctBeL15</name>
    <dbReference type="NCBI Taxonomy" id="2825374"/>
    <lineage>
        <taxon>Viruses</taxon>
        <taxon>Duplodnaviria</taxon>
        <taxon>Heunggongvirae</taxon>
        <taxon>Uroviricota</taxon>
        <taxon>Caudoviricetes</taxon>
    </lineage>
</organism>